<evidence type="ECO:0000259" key="5">
    <source>
        <dbReference type="Pfam" id="PF02909"/>
    </source>
</evidence>
<dbReference type="SUPFAM" id="SSF46689">
    <property type="entry name" value="Homeodomain-like"/>
    <property type="match status" value="1"/>
</dbReference>
<dbReference type="AlphaFoldDB" id="A0A2S6AVT7"/>
<feature type="domain" description="HTH tetR-type" evidence="4">
    <location>
        <begin position="1"/>
        <end position="29"/>
    </location>
</feature>
<dbReference type="Proteomes" id="UP000239874">
    <property type="component" value="Unassembled WGS sequence"/>
</dbReference>
<dbReference type="Pfam" id="PF02909">
    <property type="entry name" value="TetR_C_1"/>
    <property type="match status" value="1"/>
</dbReference>
<dbReference type="Pfam" id="PF00440">
    <property type="entry name" value="TetR_N"/>
    <property type="match status" value="1"/>
</dbReference>
<dbReference type="Gene3D" id="1.10.10.60">
    <property type="entry name" value="Homeodomain-like"/>
    <property type="match status" value="1"/>
</dbReference>
<comment type="caution">
    <text evidence="6">The sequence shown here is derived from an EMBL/GenBank/DDBJ whole genome shotgun (WGS) entry which is preliminary data.</text>
</comment>
<gene>
    <name evidence="6" type="ORF">C5E45_04095</name>
</gene>
<proteinExistence type="predicted"/>
<accession>A0A2S6AVT7</accession>
<evidence type="ECO:0000256" key="3">
    <source>
        <dbReference type="ARBA" id="ARBA00023163"/>
    </source>
</evidence>
<dbReference type="InterPro" id="IPR036271">
    <property type="entry name" value="Tet_transcr_reg_TetR-rel_C_sf"/>
</dbReference>
<dbReference type="SUPFAM" id="SSF48498">
    <property type="entry name" value="Tetracyclin repressor-like, C-terminal domain"/>
    <property type="match status" value="1"/>
</dbReference>
<dbReference type="InterPro" id="IPR009057">
    <property type="entry name" value="Homeodomain-like_sf"/>
</dbReference>
<evidence type="ECO:0000256" key="1">
    <source>
        <dbReference type="ARBA" id="ARBA00023015"/>
    </source>
</evidence>
<evidence type="ECO:0000256" key="2">
    <source>
        <dbReference type="ARBA" id="ARBA00023125"/>
    </source>
</evidence>
<evidence type="ECO:0008006" key="8">
    <source>
        <dbReference type="Google" id="ProtNLM"/>
    </source>
</evidence>
<feature type="domain" description="Tetracycline repressor TetR C-terminal" evidence="5">
    <location>
        <begin position="47"/>
        <end position="189"/>
    </location>
</feature>
<keyword evidence="2" id="KW-0238">DNA-binding</keyword>
<dbReference type="GO" id="GO:0003677">
    <property type="term" value="F:DNA binding"/>
    <property type="evidence" value="ECO:0007669"/>
    <property type="project" value="UniProtKB-KW"/>
</dbReference>
<keyword evidence="1" id="KW-0805">Transcription regulation</keyword>
<evidence type="ECO:0000313" key="6">
    <source>
        <dbReference type="EMBL" id="PPJ39346.1"/>
    </source>
</evidence>
<evidence type="ECO:0000259" key="4">
    <source>
        <dbReference type="Pfam" id="PF00440"/>
    </source>
</evidence>
<dbReference type="OrthoDB" id="4899232at2"/>
<sequence>MPQLASFMEVGVTSIYWYFKSKDELLEAMSRAAFIRFAELTEVDLSGRWDEILRRYFRVFRDVLEADPVLCDFIVVRVELARSTDHIEPTLRHLDEIAGVLVGAGFTHEQALLGYNSLSLYTRRAIHADRLREASVHERGFIGGLRGQLTRSVADEPPNLARGLDESTLDDNDEFEFGMNLIISGLHALLAESGTANKA</sequence>
<protein>
    <recommendedName>
        <fullName evidence="8">TetR family transcriptional regulator</fullName>
    </recommendedName>
</protein>
<reference evidence="6 7" key="1">
    <citation type="submission" date="2018-02" db="EMBL/GenBank/DDBJ databases">
        <title>8 Nocardia nova and 1 Nocardia cyriacigeorgica strain used for evolution to TMP-SMX.</title>
        <authorList>
            <person name="Mehta H."/>
            <person name="Weng J."/>
            <person name="Shamoo Y."/>
        </authorList>
    </citation>
    <scope>NUCLEOTIDE SEQUENCE [LARGE SCALE GENOMIC DNA]</scope>
    <source>
        <strain evidence="6 7">MDA3139</strain>
    </source>
</reference>
<dbReference type="InterPro" id="IPR004111">
    <property type="entry name" value="Repressor_TetR_C"/>
</dbReference>
<keyword evidence="3" id="KW-0804">Transcription</keyword>
<dbReference type="EMBL" id="PSZC01000002">
    <property type="protein sequence ID" value="PPJ39346.1"/>
    <property type="molecule type" value="Genomic_DNA"/>
</dbReference>
<evidence type="ECO:0000313" key="7">
    <source>
        <dbReference type="Proteomes" id="UP000239874"/>
    </source>
</evidence>
<organism evidence="6 7">
    <name type="scientific">Nocardia nova</name>
    <dbReference type="NCBI Taxonomy" id="37330"/>
    <lineage>
        <taxon>Bacteria</taxon>
        <taxon>Bacillati</taxon>
        <taxon>Actinomycetota</taxon>
        <taxon>Actinomycetes</taxon>
        <taxon>Mycobacteriales</taxon>
        <taxon>Nocardiaceae</taxon>
        <taxon>Nocardia</taxon>
    </lineage>
</organism>
<dbReference type="GO" id="GO:0045892">
    <property type="term" value="P:negative regulation of DNA-templated transcription"/>
    <property type="evidence" value="ECO:0007669"/>
    <property type="project" value="InterPro"/>
</dbReference>
<dbReference type="InterPro" id="IPR001647">
    <property type="entry name" value="HTH_TetR"/>
</dbReference>
<name>A0A2S6AVT7_9NOCA</name>
<dbReference type="Gene3D" id="1.10.357.10">
    <property type="entry name" value="Tetracycline Repressor, domain 2"/>
    <property type="match status" value="1"/>
</dbReference>